<dbReference type="InterPro" id="IPR016181">
    <property type="entry name" value="Acyl_CoA_acyltransferase"/>
</dbReference>
<evidence type="ECO:0000259" key="1">
    <source>
        <dbReference type="PROSITE" id="PS51186"/>
    </source>
</evidence>
<accession>A0A0A6X647</accession>
<dbReference type="RefSeq" id="WP_043527353.1">
    <property type="nucleotide sequence ID" value="NZ_BAABKU010000027.1"/>
</dbReference>
<comment type="caution">
    <text evidence="2">The sequence shown here is derived from an EMBL/GenBank/DDBJ whole genome shotgun (WGS) entry which is preliminary data.</text>
</comment>
<dbReference type="InterPro" id="IPR000182">
    <property type="entry name" value="GNAT_dom"/>
</dbReference>
<proteinExistence type="predicted"/>
<gene>
    <name evidence="2" type="ORF">MB27_22400</name>
</gene>
<name>A0A0A6X647_ACTUT</name>
<dbReference type="EMBL" id="JRTT01000026">
    <property type="protein sequence ID" value="KHD75592.1"/>
    <property type="molecule type" value="Genomic_DNA"/>
</dbReference>
<dbReference type="PANTHER" id="PTHR39173">
    <property type="entry name" value="ACETYLTRANSFERASE"/>
    <property type="match status" value="1"/>
</dbReference>
<feature type="domain" description="N-acetyltransferase" evidence="1">
    <location>
        <begin position="1"/>
        <end position="175"/>
    </location>
</feature>
<dbReference type="GO" id="GO:0016747">
    <property type="term" value="F:acyltransferase activity, transferring groups other than amino-acyl groups"/>
    <property type="evidence" value="ECO:0007669"/>
    <property type="project" value="InterPro"/>
</dbReference>
<dbReference type="Gene3D" id="3.40.630.30">
    <property type="match status" value="1"/>
</dbReference>
<dbReference type="PROSITE" id="PS51186">
    <property type="entry name" value="GNAT"/>
    <property type="match status" value="1"/>
</dbReference>
<protein>
    <submittedName>
        <fullName evidence="2">GCN5 family acetyltransferase</fullName>
    </submittedName>
</protein>
<dbReference type="Proteomes" id="UP000054537">
    <property type="component" value="Unassembled WGS sequence"/>
</dbReference>
<organism evidence="2 3">
    <name type="scientific">Actinoplanes utahensis</name>
    <dbReference type="NCBI Taxonomy" id="1869"/>
    <lineage>
        <taxon>Bacteria</taxon>
        <taxon>Bacillati</taxon>
        <taxon>Actinomycetota</taxon>
        <taxon>Actinomycetes</taxon>
        <taxon>Micromonosporales</taxon>
        <taxon>Micromonosporaceae</taxon>
        <taxon>Actinoplanes</taxon>
    </lineage>
</organism>
<dbReference type="AlphaFoldDB" id="A0A0A6X647"/>
<evidence type="ECO:0000313" key="2">
    <source>
        <dbReference type="EMBL" id="KHD75592.1"/>
    </source>
</evidence>
<evidence type="ECO:0000313" key="3">
    <source>
        <dbReference type="Proteomes" id="UP000054537"/>
    </source>
</evidence>
<sequence length="175" mass="19392">MLRLIDPTVELRQAWLASRDEWGAGVHQPGSGLRSGDDVDSPAGFAAWLERLRREGDESLPPVPGLVHARYWWIADADDTVLGAITLRYALDDFLLEAAGHIGYGVRRSARGRGVATWALGEVLAVARRRHLDTVLITCESENTGSVRVIERHGGILEDVRETALGLTRRYWITL</sequence>
<dbReference type="PANTHER" id="PTHR39173:SF1">
    <property type="entry name" value="ACETYLTRANSFERASE"/>
    <property type="match status" value="1"/>
</dbReference>
<dbReference type="OrthoDB" id="9797989at2"/>
<dbReference type="CDD" id="cd04301">
    <property type="entry name" value="NAT_SF"/>
    <property type="match status" value="1"/>
</dbReference>
<dbReference type="eggNOG" id="COG3981">
    <property type="taxonomic scope" value="Bacteria"/>
</dbReference>
<reference evidence="2 3" key="1">
    <citation type="submission" date="2014-10" db="EMBL/GenBank/DDBJ databases">
        <title>Draft genome sequence of Actinoplanes utahensis NRRL 12052.</title>
        <authorList>
            <person name="Velasco-Bucheli B."/>
            <person name="del Cerro C."/>
            <person name="Hormigo D."/>
            <person name="Garcia J.L."/>
            <person name="Acebal C."/>
            <person name="Arroyo M."/>
            <person name="de la Mata I."/>
        </authorList>
    </citation>
    <scope>NUCLEOTIDE SEQUENCE [LARGE SCALE GENOMIC DNA]</scope>
    <source>
        <strain evidence="2 3">NRRL 12052</strain>
    </source>
</reference>
<keyword evidence="2" id="KW-0808">Transferase</keyword>
<dbReference type="SUPFAM" id="SSF55729">
    <property type="entry name" value="Acyl-CoA N-acyltransferases (Nat)"/>
    <property type="match status" value="1"/>
</dbReference>
<dbReference type="Pfam" id="PF13302">
    <property type="entry name" value="Acetyltransf_3"/>
    <property type="match status" value="1"/>
</dbReference>
<keyword evidence="3" id="KW-1185">Reference proteome</keyword>
<dbReference type="STRING" id="1869.MB27_22400"/>